<accession>A0ABV0AZX4</accession>
<sequence length="174" mass="17990">MTTGHRVVSPEQPGSAGYVAVRERSEALLRGLSAGLPKLVAGGRGELTMTTLGELARAGVVAIMQGPLKMPDEGDLPMLTAQDLLFGRGPSGRTGDVAGQVRVEAGDVVAPLIAGSGPVRRGAGRPAPAHPGRSRAARPALPRRMPARGRRHLDQARLLDAVRSPPGAATPARR</sequence>
<proteinExistence type="predicted"/>
<keyword evidence="3" id="KW-1185">Reference proteome</keyword>
<dbReference type="RefSeq" id="WP_346230640.1">
    <property type="nucleotide sequence ID" value="NZ_JBDJAW010000060.1"/>
</dbReference>
<evidence type="ECO:0000313" key="2">
    <source>
        <dbReference type="EMBL" id="MEN3540794.1"/>
    </source>
</evidence>
<comment type="caution">
    <text evidence="2">The sequence shown here is derived from an EMBL/GenBank/DDBJ whole genome shotgun (WGS) entry which is preliminary data.</text>
</comment>
<gene>
    <name evidence="2" type="ORF">AAH991_37170</name>
</gene>
<protein>
    <submittedName>
        <fullName evidence="2">Uncharacterized protein</fullName>
    </submittedName>
</protein>
<organism evidence="2 3">
    <name type="scientific">Microbispora maris</name>
    <dbReference type="NCBI Taxonomy" id="3144104"/>
    <lineage>
        <taxon>Bacteria</taxon>
        <taxon>Bacillati</taxon>
        <taxon>Actinomycetota</taxon>
        <taxon>Actinomycetes</taxon>
        <taxon>Streptosporangiales</taxon>
        <taxon>Streptosporangiaceae</taxon>
        <taxon>Microbispora</taxon>
    </lineage>
</organism>
<name>A0ABV0AZX4_9ACTN</name>
<reference evidence="2 3" key="1">
    <citation type="submission" date="2024-05" db="EMBL/GenBank/DDBJ databases">
        <title>Microbispora sp.ZYX-F-249.</title>
        <authorList>
            <person name="Xie H."/>
        </authorList>
    </citation>
    <scope>NUCLEOTIDE SEQUENCE [LARGE SCALE GENOMIC DNA]</scope>
    <source>
        <strain evidence="2 3">ZYX-F-249</strain>
    </source>
</reference>
<evidence type="ECO:0000256" key="1">
    <source>
        <dbReference type="SAM" id="MobiDB-lite"/>
    </source>
</evidence>
<feature type="region of interest" description="Disordered" evidence="1">
    <location>
        <begin position="115"/>
        <end position="174"/>
    </location>
</feature>
<dbReference type="Proteomes" id="UP001447516">
    <property type="component" value="Unassembled WGS sequence"/>
</dbReference>
<evidence type="ECO:0000313" key="3">
    <source>
        <dbReference type="Proteomes" id="UP001447516"/>
    </source>
</evidence>
<dbReference type="EMBL" id="JBDJAW010000060">
    <property type="protein sequence ID" value="MEN3540794.1"/>
    <property type="molecule type" value="Genomic_DNA"/>
</dbReference>